<dbReference type="SUPFAM" id="SSF51306">
    <property type="entry name" value="LexA/Signal peptidase"/>
    <property type="match status" value="1"/>
</dbReference>
<name>A0A330GPL3_9HYPH</name>
<dbReference type="SMART" id="SM00530">
    <property type="entry name" value="HTH_XRE"/>
    <property type="match status" value="1"/>
</dbReference>
<dbReference type="CDD" id="cd06462">
    <property type="entry name" value="Peptidase_S24_S26"/>
    <property type="match status" value="1"/>
</dbReference>
<comment type="caution">
    <text evidence="2">The sequence shown here is derived from an EMBL/GenBank/DDBJ whole genome shotgun (WGS) entry which is preliminary data.</text>
</comment>
<proteinExistence type="predicted"/>
<dbReference type="OrthoDB" id="189170at2"/>
<protein>
    <submittedName>
        <fullName evidence="2">XRE family transcriptional regulator</fullName>
    </submittedName>
</protein>
<gene>
    <name evidence="2" type="ORF">DPM35_13760</name>
</gene>
<feature type="domain" description="HTH cro/C1-type" evidence="1">
    <location>
        <begin position="5"/>
        <end position="59"/>
    </location>
</feature>
<accession>A0A330GPL3</accession>
<dbReference type="InterPro" id="IPR036286">
    <property type="entry name" value="LexA/Signal_pep-like_sf"/>
</dbReference>
<dbReference type="CDD" id="cd00093">
    <property type="entry name" value="HTH_XRE"/>
    <property type="match status" value="1"/>
</dbReference>
<dbReference type="SUPFAM" id="SSF47413">
    <property type="entry name" value="lambda repressor-like DNA-binding domains"/>
    <property type="match status" value="1"/>
</dbReference>
<evidence type="ECO:0000313" key="3">
    <source>
        <dbReference type="Proteomes" id="UP000251956"/>
    </source>
</evidence>
<evidence type="ECO:0000259" key="1">
    <source>
        <dbReference type="PROSITE" id="PS50943"/>
    </source>
</evidence>
<reference evidence="2 3" key="1">
    <citation type="submission" date="2018-07" db="EMBL/GenBank/DDBJ databases">
        <title>Diversity of Mesorhizobium strains in Brazil.</title>
        <authorList>
            <person name="Helene L.C.F."/>
            <person name="Dall'Agnol R."/>
            <person name="Delamuta J.R.M."/>
            <person name="Hungria M."/>
        </authorList>
    </citation>
    <scope>NUCLEOTIDE SEQUENCE [LARGE SCALE GENOMIC DNA]</scope>
    <source>
        <strain evidence="2 3">CNPSo 3140</strain>
    </source>
</reference>
<dbReference type="Gene3D" id="1.10.260.40">
    <property type="entry name" value="lambda repressor-like DNA-binding domains"/>
    <property type="match status" value="1"/>
</dbReference>
<dbReference type="PROSITE" id="PS50943">
    <property type="entry name" value="HTH_CROC1"/>
    <property type="match status" value="1"/>
</dbReference>
<dbReference type="GO" id="GO:0003677">
    <property type="term" value="F:DNA binding"/>
    <property type="evidence" value="ECO:0007669"/>
    <property type="project" value="InterPro"/>
</dbReference>
<sequence length="187" mass="20715">MGNRLKELREEAGWTHDQAAQAMGVSRGQFIKLERGERRLTADYMARAAKAFGVQPSAIMEELTVPVLGYVGAGAAAHFYVDAQGPLDEVPMPPEGNEKTVALEVRGDSLGSFFNQWLVYYDEVRNPVTPDLVGKVVICETVDGRVLVKKLMRGPRPGYYNLHSQTESPIEDVELVWAAKVTHMSPR</sequence>
<dbReference type="EMBL" id="QMBQ01000004">
    <property type="protein sequence ID" value="RAZ75811.1"/>
    <property type="molecule type" value="Genomic_DNA"/>
</dbReference>
<dbReference type="Proteomes" id="UP000251956">
    <property type="component" value="Unassembled WGS sequence"/>
</dbReference>
<keyword evidence="3" id="KW-1185">Reference proteome</keyword>
<dbReference type="InterPro" id="IPR010982">
    <property type="entry name" value="Lambda_DNA-bd_dom_sf"/>
</dbReference>
<evidence type="ECO:0000313" key="2">
    <source>
        <dbReference type="EMBL" id="RAZ75811.1"/>
    </source>
</evidence>
<dbReference type="Pfam" id="PF13560">
    <property type="entry name" value="HTH_31"/>
    <property type="match status" value="1"/>
</dbReference>
<dbReference type="Gene3D" id="2.10.109.10">
    <property type="entry name" value="Umud Fragment, subunit A"/>
    <property type="match status" value="1"/>
</dbReference>
<dbReference type="AlphaFoldDB" id="A0A330GPL3"/>
<dbReference type="InterPro" id="IPR001387">
    <property type="entry name" value="Cro/C1-type_HTH"/>
</dbReference>
<organism evidence="2 3">
    <name type="scientific">Mesorhizobium atlanticum</name>
    <dbReference type="NCBI Taxonomy" id="2233532"/>
    <lineage>
        <taxon>Bacteria</taxon>
        <taxon>Pseudomonadati</taxon>
        <taxon>Pseudomonadota</taxon>
        <taxon>Alphaproteobacteria</taxon>
        <taxon>Hyphomicrobiales</taxon>
        <taxon>Phyllobacteriaceae</taxon>
        <taxon>Mesorhizobium</taxon>
    </lineage>
</organism>